<dbReference type="PANTHER" id="PTHR10766:SF111">
    <property type="entry name" value="TRANSMEMBRANE 9 SUPERFAMILY MEMBER 2"/>
    <property type="match status" value="1"/>
</dbReference>
<keyword evidence="4 10" id="KW-0812">Transmembrane</keyword>
<organism evidence="11">
    <name type="scientific">Salvia splendens</name>
    <name type="common">Scarlet sage</name>
    <dbReference type="NCBI Taxonomy" id="180675"/>
    <lineage>
        <taxon>Eukaryota</taxon>
        <taxon>Viridiplantae</taxon>
        <taxon>Streptophyta</taxon>
        <taxon>Embryophyta</taxon>
        <taxon>Tracheophyta</taxon>
        <taxon>Spermatophyta</taxon>
        <taxon>Magnoliopsida</taxon>
        <taxon>eudicotyledons</taxon>
        <taxon>Gunneridae</taxon>
        <taxon>Pentapetalae</taxon>
        <taxon>asterids</taxon>
        <taxon>lamiids</taxon>
        <taxon>Lamiales</taxon>
        <taxon>Lamiaceae</taxon>
        <taxon>Nepetoideae</taxon>
        <taxon>Mentheae</taxon>
        <taxon>Salviinae</taxon>
        <taxon>Salvia</taxon>
        <taxon>Salvia subgen. Calosphace</taxon>
        <taxon>core Calosphace</taxon>
    </lineage>
</organism>
<evidence type="ECO:0000256" key="3">
    <source>
        <dbReference type="ARBA" id="ARBA00005227"/>
    </source>
</evidence>
<keyword evidence="9 10" id="KW-0472">Membrane</keyword>
<dbReference type="GO" id="GO:0072657">
    <property type="term" value="P:protein localization to membrane"/>
    <property type="evidence" value="ECO:0007669"/>
    <property type="project" value="TreeGrafter"/>
</dbReference>
<dbReference type="InterPro" id="IPR004240">
    <property type="entry name" value="EMP70"/>
</dbReference>
<protein>
    <recommendedName>
        <fullName evidence="10">Transmembrane 9 superfamily member</fullName>
    </recommendedName>
</protein>
<dbReference type="Proteomes" id="UP000298416">
    <property type="component" value="Unassembled WGS sequence"/>
</dbReference>
<feature type="transmembrane region" description="Helical" evidence="10">
    <location>
        <begin position="234"/>
        <end position="253"/>
    </location>
</feature>
<dbReference type="GO" id="GO:0010008">
    <property type="term" value="C:endosome membrane"/>
    <property type="evidence" value="ECO:0007669"/>
    <property type="project" value="UniProtKB-SubCell"/>
</dbReference>
<evidence type="ECO:0000313" key="12">
    <source>
        <dbReference type="Proteomes" id="UP000298416"/>
    </source>
</evidence>
<evidence type="ECO:0000256" key="8">
    <source>
        <dbReference type="ARBA" id="ARBA00023034"/>
    </source>
</evidence>
<evidence type="ECO:0000256" key="5">
    <source>
        <dbReference type="ARBA" id="ARBA00022729"/>
    </source>
</evidence>
<dbReference type="EMBL" id="PNBA02000020">
    <property type="protein sequence ID" value="KAG6388529.1"/>
    <property type="molecule type" value="Genomic_DNA"/>
</dbReference>
<proteinExistence type="inferred from homology"/>
<dbReference type="GO" id="GO:0000139">
    <property type="term" value="C:Golgi membrane"/>
    <property type="evidence" value="ECO:0007669"/>
    <property type="project" value="UniProtKB-SubCell"/>
</dbReference>
<accession>A0A8X8Z278</accession>
<keyword evidence="6" id="KW-0967">Endosome</keyword>
<evidence type="ECO:0000256" key="2">
    <source>
        <dbReference type="ARBA" id="ARBA00004653"/>
    </source>
</evidence>
<evidence type="ECO:0000256" key="6">
    <source>
        <dbReference type="ARBA" id="ARBA00022753"/>
    </source>
</evidence>
<dbReference type="AlphaFoldDB" id="A0A8X8Z278"/>
<keyword evidence="7 10" id="KW-1133">Transmembrane helix</keyword>
<evidence type="ECO:0000256" key="1">
    <source>
        <dbReference type="ARBA" id="ARBA00004337"/>
    </source>
</evidence>
<reference evidence="11" key="1">
    <citation type="submission" date="2018-01" db="EMBL/GenBank/DDBJ databases">
        <authorList>
            <person name="Mao J.F."/>
        </authorList>
    </citation>
    <scope>NUCLEOTIDE SEQUENCE</scope>
    <source>
        <strain evidence="11">Huo1</strain>
        <tissue evidence="11">Leaf</tissue>
    </source>
</reference>
<name>A0A8X8Z278_SALSN</name>
<evidence type="ECO:0000256" key="10">
    <source>
        <dbReference type="RuleBase" id="RU363079"/>
    </source>
</evidence>
<keyword evidence="8" id="KW-0333">Golgi apparatus</keyword>
<dbReference type="PANTHER" id="PTHR10766">
    <property type="entry name" value="TRANSMEMBRANE 9 SUPERFAMILY PROTEIN"/>
    <property type="match status" value="1"/>
</dbReference>
<dbReference type="Pfam" id="PF02990">
    <property type="entry name" value="EMP70"/>
    <property type="match status" value="1"/>
</dbReference>
<evidence type="ECO:0000313" key="11">
    <source>
        <dbReference type="EMBL" id="KAG6388529.1"/>
    </source>
</evidence>
<gene>
    <name evidence="11" type="ORF">SASPL_149957</name>
</gene>
<reference evidence="11" key="2">
    <citation type="submission" date="2020-08" db="EMBL/GenBank/DDBJ databases">
        <title>Plant Genome Project.</title>
        <authorList>
            <person name="Zhang R.-G."/>
        </authorList>
    </citation>
    <scope>NUCLEOTIDE SEQUENCE</scope>
    <source>
        <strain evidence="11">Huo1</strain>
        <tissue evidence="11">Leaf</tissue>
    </source>
</reference>
<comment type="caution">
    <text evidence="11">The sequence shown here is derived from an EMBL/GenBank/DDBJ whole genome shotgun (WGS) entry which is preliminary data.</text>
</comment>
<comment type="subcellular location">
    <subcellularLocation>
        <location evidence="1">Endosome membrane</location>
        <topology evidence="1">Multi-pass membrane protein</topology>
    </subcellularLocation>
    <subcellularLocation>
        <location evidence="2">Golgi apparatus membrane</location>
        <topology evidence="2">Multi-pass membrane protein</topology>
    </subcellularLocation>
</comment>
<comment type="similarity">
    <text evidence="3 10">Belongs to the nonaspanin (TM9SF) (TC 9.A.2) family.</text>
</comment>
<keyword evidence="5" id="KW-0732">Signal</keyword>
<keyword evidence="12" id="KW-1185">Reference proteome</keyword>
<sequence length="368" mass="42070">MADAMISYMCDQLIGDGLQVKVNKLLSAKTLLPYDYYYLKNCRPSTIRTDEVYPYYINNHLSFKVMYHRDEEVNSVRIVGIKHEVQWDNTNRLNVSTCNNSNRYMFEKGGGVSLQEIYAGADIIFSYDVAYKESDIKWASRWDAYLLVNDGQIHWFSIANSLLIMLFLCGTVAMIMIRTLRKGIASYDQLESKDEAHEETGWKLVHSDVFRPPLNVEVVCVCAGSELQTLGTTLATMIFVLLGCFSYFNHGWLMTAMASHELLWWLFLFSSPQNVQDHRLEEGCLENSPPPPRYCSLSVLLQSISVSWWLFWKPVKSQERFLNSHVHPDLPMDEPVGFSVRLPLSNLCCLDDIVRGNSSGLLLSAVVQ</sequence>
<comment type="caution">
    <text evidence="10">Lacks conserved residue(s) required for the propagation of feature annotation.</text>
</comment>
<feature type="transmembrane region" description="Helical" evidence="10">
    <location>
        <begin position="155"/>
        <end position="177"/>
    </location>
</feature>
<evidence type="ECO:0000256" key="7">
    <source>
        <dbReference type="ARBA" id="ARBA00022989"/>
    </source>
</evidence>
<evidence type="ECO:0000256" key="4">
    <source>
        <dbReference type="ARBA" id="ARBA00022692"/>
    </source>
</evidence>
<evidence type="ECO:0000256" key="9">
    <source>
        <dbReference type="ARBA" id="ARBA00023136"/>
    </source>
</evidence>